<sequence>MFAQTWRRVRLIHILMSTRNQQSDRERTTAASETNELAPSFLDEEHDASWSANLEQERYADDRETLIEHALAAINQTEPDYHVNLVTHPNHGTPEEYLEAPIHDHYPDAETSVVDQCGCGGYVYRVQQ</sequence>
<accession>A0A8J7UQV5</accession>
<evidence type="ECO:0000256" key="1">
    <source>
        <dbReference type="SAM" id="MobiDB-lite"/>
    </source>
</evidence>
<evidence type="ECO:0000313" key="2">
    <source>
        <dbReference type="EMBL" id="MBP1902948.1"/>
    </source>
</evidence>
<dbReference type="GeneID" id="301689566"/>
<dbReference type="Proteomes" id="UP000770586">
    <property type="component" value="Unassembled WGS sequence"/>
</dbReference>
<reference evidence="2 3" key="1">
    <citation type="submission" date="2021-03" db="EMBL/GenBank/DDBJ databases">
        <title>Genomic Encyclopedia of Type Strains, Phase IV (KMG-IV): sequencing the most valuable type-strain genomes for metagenomic binning, comparative biology and taxonomic classification.</title>
        <authorList>
            <person name="Goeker M."/>
        </authorList>
    </citation>
    <scope>NUCLEOTIDE SEQUENCE [LARGE SCALE GENOMIC DNA]</scope>
    <source>
        <strain evidence="2 3">DSM 12287</strain>
    </source>
</reference>
<name>A0A8J7UQV5_9EURY</name>
<feature type="region of interest" description="Disordered" evidence="1">
    <location>
        <begin position="19"/>
        <end position="47"/>
    </location>
</feature>
<comment type="caution">
    <text evidence="2">The sequence shown here is derived from an EMBL/GenBank/DDBJ whole genome shotgun (WGS) entry which is preliminary data.</text>
</comment>
<dbReference type="EMBL" id="JAGGKE010000013">
    <property type="protein sequence ID" value="MBP1902948.1"/>
    <property type="molecule type" value="Genomic_DNA"/>
</dbReference>
<evidence type="ECO:0000313" key="3">
    <source>
        <dbReference type="Proteomes" id="UP000770586"/>
    </source>
</evidence>
<dbReference type="AlphaFoldDB" id="A0A8J7UQV5"/>
<keyword evidence="3" id="KW-1185">Reference proteome</keyword>
<dbReference type="NCBIfam" id="TIGR03995">
    <property type="entry name" value="target_X_rSAM"/>
    <property type="match status" value="1"/>
</dbReference>
<proteinExistence type="predicted"/>
<organism evidence="2 3">
    <name type="scientific">Halorubrum trapanicum</name>
    <dbReference type="NCBI Taxonomy" id="29284"/>
    <lineage>
        <taxon>Archaea</taxon>
        <taxon>Methanobacteriati</taxon>
        <taxon>Methanobacteriota</taxon>
        <taxon>Stenosarchaea group</taxon>
        <taxon>Halobacteria</taxon>
        <taxon>Halobacteriales</taxon>
        <taxon>Haloferacaceae</taxon>
        <taxon>Halorubrum</taxon>
    </lineage>
</organism>
<dbReference type="Pfam" id="PF26005">
    <property type="entry name" value="rSAM_target_put"/>
    <property type="match status" value="1"/>
</dbReference>
<dbReference type="RefSeq" id="WP_233139242.1">
    <property type="nucleotide sequence ID" value="NZ_BAAADX010000008.1"/>
</dbReference>
<protein>
    <submittedName>
        <fullName evidence="2">Putative CGCGG family rSAM target protein</fullName>
    </submittedName>
</protein>
<dbReference type="InterPro" id="IPR023906">
    <property type="entry name" value="rSAM_target_put"/>
</dbReference>
<gene>
    <name evidence="2" type="ORF">J2744_002650</name>
</gene>